<feature type="region of interest" description="Disordered" evidence="1">
    <location>
        <begin position="20"/>
        <end position="46"/>
    </location>
</feature>
<proteinExistence type="predicted"/>
<dbReference type="Proteomes" id="UP001487740">
    <property type="component" value="Unassembled WGS sequence"/>
</dbReference>
<feature type="compositionally biased region" description="Basic and acidic residues" evidence="1">
    <location>
        <begin position="20"/>
        <end position="31"/>
    </location>
</feature>
<dbReference type="EMBL" id="JARAKH010000029">
    <property type="protein sequence ID" value="KAK8388069.1"/>
    <property type="molecule type" value="Genomic_DNA"/>
</dbReference>
<protein>
    <submittedName>
        <fullName evidence="2">Uncharacterized protein</fullName>
    </submittedName>
</protein>
<reference evidence="2 3" key="1">
    <citation type="submission" date="2023-03" db="EMBL/GenBank/DDBJ databases">
        <title>High-quality genome of Scylla paramamosain provides insights in environmental adaptation.</title>
        <authorList>
            <person name="Zhang L."/>
        </authorList>
    </citation>
    <scope>NUCLEOTIDE SEQUENCE [LARGE SCALE GENOMIC DNA]</scope>
    <source>
        <strain evidence="2">LZ_2023a</strain>
        <tissue evidence="2">Muscle</tissue>
    </source>
</reference>
<name>A0AAW0TK25_SCYPA</name>
<evidence type="ECO:0000256" key="1">
    <source>
        <dbReference type="SAM" id="MobiDB-lite"/>
    </source>
</evidence>
<keyword evidence="3" id="KW-1185">Reference proteome</keyword>
<sequence length="142" mass="15677">MADVRYPGNSKDRVRVAVRECRGAKSGRAPESRGPPTAPSLRALPHSPLTFPHDYSTFLTYSSTGASIRPAPLYLPATHSWVLVGVALSSRASFHPSGRVRSGRPRAPPRRRAFLLVWPCLPRLPQQEEGGTVRRSLQYHAK</sequence>
<organism evidence="2 3">
    <name type="scientific">Scylla paramamosain</name>
    <name type="common">Mud crab</name>
    <dbReference type="NCBI Taxonomy" id="85552"/>
    <lineage>
        <taxon>Eukaryota</taxon>
        <taxon>Metazoa</taxon>
        <taxon>Ecdysozoa</taxon>
        <taxon>Arthropoda</taxon>
        <taxon>Crustacea</taxon>
        <taxon>Multicrustacea</taxon>
        <taxon>Malacostraca</taxon>
        <taxon>Eumalacostraca</taxon>
        <taxon>Eucarida</taxon>
        <taxon>Decapoda</taxon>
        <taxon>Pleocyemata</taxon>
        <taxon>Brachyura</taxon>
        <taxon>Eubrachyura</taxon>
        <taxon>Portunoidea</taxon>
        <taxon>Portunidae</taxon>
        <taxon>Portuninae</taxon>
        <taxon>Scylla</taxon>
    </lineage>
</organism>
<dbReference type="AlphaFoldDB" id="A0AAW0TK25"/>
<comment type="caution">
    <text evidence="2">The sequence shown here is derived from an EMBL/GenBank/DDBJ whole genome shotgun (WGS) entry which is preliminary data.</text>
</comment>
<evidence type="ECO:0000313" key="2">
    <source>
        <dbReference type="EMBL" id="KAK8388069.1"/>
    </source>
</evidence>
<gene>
    <name evidence="2" type="ORF">O3P69_020152</name>
</gene>
<evidence type="ECO:0000313" key="3">
    <source>
        <dbReference type="Proteomes" id="UP001487740"/>
    </source>
</evidence>
<accession>A0AAW0TK25</accession>